<reference evidence="2" key="1">
    <citation type="submission" date="2018-02" db="EMBL/GenBank/DDBJ databases">
        <authorList>
            <person name="Cohen D.B."/>
            <person name="Kent A.D."/>
        </authorList>
    </citation>
    <scope>NUCLEOTIDE SEQUENCE</scope>
</reference>
<accession>A0A2N9EK33</accession>
<name>A0A2N9EK33_FAGSY</name>
<dbReference type="PANTHER" id="PTHR31280">
    <property type="entry name" value="PROTEIN UNC-13 HOMOLOG"/>
    <property type="match status" value="1"/>
</dbReference>
<dbReference type="AlphaFoldDB" id="A0A2N9EK33"/>
<organism evidence="2">
    <name type="scientific">Fagus sylvatica</name>
    <name type="common">Beechnut</name>
    <dbReference type="NCBI Taxonomy" id="28930"/>
    <lineage>
        <taxon>Eukaryota</taxon>
        <taxon>Viridiplantae</taxon>
        <taxon>Streptophyta</taxon>
        <taxon>Embryophyta</taxon>
        <taxon>Tracheophyta</taxon>
        <taxon>Spermatophyta</taxon>
        <taxon>Magnoliopsida</taxon>
        <taxon>eudicotyledons</taxon>
        <taxon>Gunneridae</taxon>
        <taxon>Pentapetalae</taxon>
        <taxon>rosids</taxon>
        <taxon>fabids</taxon>
        <taxon>Fagales</taxon>
        <taxon>Fagaceae</taxon>
        <taxon>Fagus</taxon>
    </lineage>
</organism>
<dbReference type="InterPro" id="IPR008528">
    <property type="entry name" value="unc-13_homologue"/>
</dbReference>
<feature type="region of interest" description="Disordered" evidence="1">
    <location>
        <begin position="99"/>
        <end position="127"/>
    </location>
</feature>
<dbReference type="EMBL" id="OIVN01000144">
    <property type="protein sequence ID" value="SPC75081.1"/>
    <property type="molecule type" value="Genomic_DNA"/>
</dbReference>
<dbReference type="PANTHER" id="PTHR31280:SF3">
    <property type="entry name" value="DNA TOPOISOMERASE 4 SUBUNIT B (DUF810)"/>
    <property type="match status" value="1"/>
</dbReference>
<evidence type="ECO:0000313" key="2">
    <source>
        <dbReference type="EMBL" id="SPC75081.1"/>
    </source>
</evidence>
<evidence type="ECO:0000256" key="1">
    <source>
        <dbReference type="SAM" id="MobiDB-lite"/>
    </source>
</evidence>
<sequence>MEEQPSLLLQRYRRDRRNLLEFLFSSGLIKELRTPAGPITALSDLDFDNLSADYVLHSIKSDGVVDISEATKKYFDESSYPVMIHSRLGNSYFLLSDPDLSGSPPRRAPPPTDVKRTADHASCSSREPDPLIVENIGASMDNFSPKYKATTGTSLSALEDVNIPPLGLPCLNTGFLKDYLMMTYGNQPMKSCLHLWVDIQLRIEGKRRVQAFVRAGFIKDTDSPSSLILCLDCEFETSNNFVSDGGHGVASILEELLYFSANIEASERATIKSSLAKIRNSKEWDITMSPSERAEVLSAITQVDFKLSSLSGKFSIQGETYYWTAGYHLNIGLYEKLLFGVFDVLDEGQLIEVYVFLSQFPLSGFVT</sequence>
<gene>
    <name evidence="2" type="ORF">FSB_LOCUS2963</name>
</gene>
<proteinExistence type="predicted"/>
<protein>
    <submittedName>
        <fullName evidence="2">Uncharacterized protein</fullName>
    </submittedName>
</protein>